<dbReference type="SUPFAM" id="SSF53335">
    <property type="entry name" value="S-adenosyl-L-methionine-dependent methyltransferases"/>
    <property type="match status" value="1"/>
</dbReference>
<feature type="non-terminal residue" evidence="1">
    <location>
        <position position="108"/>
    </location>
</feature>
<reference evidence="1" key="1">
    <citation type="submission" date="2013-08" db="EMBL/GenBank/DDBJ databases">
        <authorList>
            <person name="Mendez C."/>
            <person name="Richter M."/>
            <person name="Ferrer M."/>
            <person name="Sanchez J."/>
        </authorList>
    </citation>
    <scope>NUCLEOTIDE SEQUENCE</scope>
</reference>
<dbReference type="AlphaFoldDB" id="T0YI44"/>
<protein>
    <submittedName>
        <fullName evidence="1">O-methyltransferase family 3</fullName>
    </submittedName>
</protein>
<keyword evidence="1" id="KW-0808">Transferase</keyword>
<organism evidence="1">
    <name type="scientific">mine drainage metagenome</name>
    <dbReference type="NCBI Taxonomy" id="410659"/>
    <lineage>
        <taxon>unclassified sequences</taxon>
        <taxon>metagenomes</taxon>
        <taxon>ecological metagenomes</taxon>
    </lineage>
</organism>
<accession>T0YI44</accession>
<dbReference type="Gene3D" id="3.40.50.150">
    <property type="entry name" value="Vaccinia Virus protein VP39"/>
    <property type="match status" value="1"/>
</dbReference>
<reference evidence="1" key="2">
    <citation type="journal article" date="2014" name="ISME J.">
        <title>Microbial stratification in low pH oxic and suboxic macroscopic growths along an acid mine drainage.</title>
        <authorList>
            <person name="Mendez-Garcia C."/>
            <person name="Mesa V."/>
            <person name="Sprenger R.R."/>
            <person name="Richter M."/>
            <person name="Diez M.S."/>
            <person name="Solano J."/>
            <person name="Bargiela R."/>
            <person name="Golyshina O.V."/>
            <person name="Manteca A."/>
            <person name="Ramos J.L."/>
            <person name="Gallego J.R."/>
            <person name="Llorente I."/>
            <person name="Martins Dos Santos V.A."/>
            <person name="Jensen O.N."/>
            <person name="Pelaez A.I."/>
            <person name="Sanchez J."/>
            <person name="Ferrer M."/>
        </authorList>
    </citation>
    <scope>NUCLEOTIDE SEQUENCE</scope>
</reference>
<keyword evidence="1" id="KW-0489">Methyltransferase</keyword>
<sequence>MDDTANLRPPTALSAIEAETGRLGFGMAGERRVGSLLRTLARSKGKGRFLELGTGTGLSTAWILDGMTPDSSLVTLDNDRTVLDVVERHLGHDPRLRIVCDDGDRFCL</sequence>
<comment type="caution">
    <text evidence="1">The sequence shown here is derived from an EMBL/GenBank/DDBJ whole genome shotgun (WGS) entry which is preliminary data.</text>
</comment>
<dbReference type="GO" id="GO:0032259">
    <property type="term" value="P:methylation"/>
    <property type="evidence" value="ECO:0007669"/>
    <property type="project" value="UniProtKB-KW"/>
</dbReference>
<proteinExistence type="predicted"/>
<dbReference type="EMBL" id="AUZX01014262">
    <property type="protein sequence ID" value="EQD32733.1"/>
    <property type="molecule type" value="Genomic_DNA"/>
</dbReference>
<dbReference type="InterPro" id="IPR029063">
    <property type="entry name" value="SAM-dependent_MTases_sf"/>
</dbReference>
<evidence type="ECO:0000313" key="1">
    <source>
        <dbReference type="EMBL" id="EQD32733.1"/>
    </source>
</evidence>
<dbReference type="GO" id="GO:0008168">
    <property type="term" value="F:methyltransferase activity"/>
    <property type="evidence" value="ECO:0007669"/>
    <property type="project" value="UniProtKB-KW"/>
</dbReference>
<name>T0YI44_9ZZZZ</name>
<gene>
    <name evidence="1" type="ORF">B1A_19330</name>
</gene>